<organism evidence="1 2">
    <name type="scientific">Glaciihabitans tibetensis</name>
    <dbReference type="NCBI Taxonomy" id="1266600"/>
    <lineage>
        <taxon>Bacteria</taxon>
        <taxon>Bacillati</taxon>
        <taxon>Actinomycetota</taxon>
        <taxon>Actinomycetes</taxon>
        <taxon>Micrococcales</taxon>
        <taxon>Microbacteriaceae</taxon>
        <taxon>Glaciihabitans</taxon>
    </lineage>
</organism>
<dbReference type="Proteomes" id="UP000237983">
    <property type="component" value="Unassembled WGS sequence"/>
</dbReference>
<sequence>MTDHSPTSTHTIYDPMVGPDLDASLWEPLNIGTGPLVEAGATTTVEAGAVTLRIPELANASDSNQAIDNSKHVILSTRAFAIPSDGVGRFAVDMHVDDAGDGDGGDYRYGVASFNVLDISTGAVFNIFSTGQRFLAQHEALAYPGVDHPFTRVIDDALFAARGDSIPASAYRECEVVIDRAAGSVTWTIDGRILHEAHGLTDLPAEIHIGLGVFTIIPVGSGTGSLHGQGVDATWKNFRVAISS</sequence>
<gene>
    <name evidence="1" type="ORF">B0I08_10935</name>
</gene>
<evidence type="ECO:0008006" key="3">
    <source>
        <dbReference type="Google" id="ProtNLM"/>
    </source>
</evidence>
<dbReference type="EMBL" id="PVTL01000009">
    <property type="protein sequence ID" value="PRY65887.1"/>
    <property type="molecule type" value="Genomic_DNA"/>
</dbReference>
<evidence type="ECO:0000313" key="2">
    <source>
        <dbReference type="Proteomes" id="UP000237983"/>
    </source>
</evidence>
<dbReference type="AlphaFoldDB" id="A0A2T0V702"/>
<dbReference type="OrthoDB" id="8896188at2"/>
<dbReference type="InterPro" id="IPR045727">
    <property type="entry name" value="DUF6081"/>
</dbReference>
<comment type="caution">
    <text evidence="1">The sequence shown here is derived from an EMBL/GenBank/DDBJ whole genome shotgun (WGS) entry which is preliminary data.</text>
</comment>
<name>A0A2T0V702_9MICO</name>
<evidence type="ECO:0000313" key="1">
    <source>
        <dbReference type="EMBL" id="PRY65887.1"/>
    </source>
</evidence>
<proteinExistence type="predicted"/>
<protein>
    <recommendedName>
        <fullName evidence="3">Concanavalin A-like lectin/glucanase superfamily protein</fullName>
    </recommendedName>
</protein>
<dbReference type="Pfam" id="PF19559">
    <property type="entry name" value="DUF6081"/>
    <property type="match status" value="1"/>
</dbReference>
<dbReference type="RefSeq" id="WP_106214353.1">
    <property type="nucleotide sequence ID" value="NZ_PVTL01000009.1"/>
</dbReference>
<accession>A0A2T0V702</accession>
<reference evidence="1 2" key="1">
    <citation type="submission" date="2018-03" db="EMBL/GenBank/DDBJ databases">
        <title>Genomic Encyclopedia of Type Strains, Phase III (KMG-III): the genomes of soil and plant-associated and newly described type strains.</title>
        <authorList>
            <person name="Whitman W."/>
        </authorList>
    </citation>
    <scope>NUCLEOTIDE SEQUENCE [LARGE SCALE GENOMIC DNA]</scope>
    <source>
        <strain evidence="1 2">CGMCC 1.12484</strain>
    </source>
</reference>
<keyword evidence="2" id="KW-1185">Reference proteome</keyword>